<dbReference type="Proteomes" id="UP000287651">
    <property type="component" value="Unassembled WGS sequence"/>
</dbReference>
<evidence type="ECO:0000256" key="1">
    <source>
        <dbReference type="ARBA" id="ARBA00022737"/>
    </source>
</evidence>
<dbReference type="GO" id="GO:0003729">
    <property type="term" value="F:mRNA binding"/>
    <property type="evidence" value="ECO:0007669"/>
    <property type="project" value="TreeGrafter"/>
</dbReference>
<dbReference type="SUPFAM" id="SSF48371">
    <property type="entry name" value="ARM repeat"/>
    <property type="match status" value="1"/>
</dbReference>
<reference evidence="4 5" key="1">
    <citation type="journal article" date="2014" name="Agronomy (Basel)">
        <title>A Draft Genome Sequence for Ensete ventricosum, the Drought-Tolerant Tree Against Hunger.</title>
        <authorList>
            <person name="Harrison J."/>
            <person name="Moore K.A."/>
            <person name="Paszkiewicz K."/>
            <person name="Jones T."/>
            <person name="Grant M."/>
            <person name="Ambacheew D."/>
            <person name="Muzemil S."/>
            <person name="Studholme D.J."/>
        </authorList>
    </citation>
    <scope>NUCLEOTIDE SEQUENCE [LARGE SCALE GENOMIC DNA]</scope>
</reference>
<dbReference type="PANTHER" id="PTHR12537">
    <property type="entry name" value="RNA BINDING PROTEIN PUMILIO-RELATED"/>
    <property type="match status" value="1"/>
</dbReference>
<evidence type="ECO:0008006" key="6">
    <source>
        <dbReference type="Google" id="ProtNLM"/>
    </source>
</evidence>
<evidence type="ECO:0000256" key="2">
    <source>
        <dbReference type="ARBA" id="ARBA00022845"/>
    </source>
</evidence>
<dbReference type="GO" id="GO:0005737">
    <property type="term" value="C:cytoplasm"/>
    <property type="evidence" value="ECO:0007669"/>
    <property type="project" value="TreeGrafter"/>
</dbReference>
<dbReference type="GO" id="GO:0006417">
    <property type="term" value="P:regulation of translation"/>
    <property type="evidence" value="ECO:0007669"/>
    <property type="project" value="UniProtKB-KW"/>
</dbReference>
<evidence type="ECO:0000256" key="3">
    <source>
        <dbReference type="PROSITE-ProRule" id="PRU00317"/>
    </source>
</evidence>
<keyword evidence="1" id="KW-0677">Repeat</keyword>
<proteinExistence type="predicted"/>
<dbReference type="Pfam" id="PF00806">
    <property type="entry name" value="PUF"/>
    <property type="match status" value="2"/>
</dbReference>
<dbReference type="InterPro" id="IPR016024">
    <property type="entry name" value="ARM-type_fold"/>
</dbReference>
<evidence type="ECO:0000313" key="4">
    <source>
        <dbReference type="EMBL" id="RRT41262.1"/>
    </source>
</evidence>
<protein>
    <recommendedName>
        <fullName evidence="6">PUM-HD domain-containing protein</fullName>
    </recommendedName>
</protein>
<accession>A0A426XPB2</accession>
<comment type="caution">
    <text evidence="4">The sequence shown here is derived from an EMBL/GenBank/DDBJ whole genome shotgun (WGS) entry which is preliminary data.</text>
</comment>
<keyword evidence="2" id="KW-0810">Translation regulation</keyword>
<organism evidence="4 5">
    <name type="scientific">Ensete ventricosum</name>
    <name type="common">Abyssinian banana</name>
    <name type="synonym">Musa ensete</name>
    <dbReference type="NCBI Taxonomy" id="4639"/>
    <lineage>
        <taxon>Eukaryota</taxon>
        <taxon>Viridiplantae</taxon>
        <taxon>Streptophyta</taxon>
        <taxon>Embryophyta</taxon>
        <taxon>Tracheophyta</taxon>
        <taxon>Spermatophyta</taxon>
        <taxon>Magnoliopsida</taxon>
        <taxon>Liliopsida</taxon>
        <taxon>Zingiberales</taxon>
        <taxon>Musaceae</taxon>
        <taxon>Ensete</taxon>
    </lineage>
</organism>
<dbReference type="PANTHER" id="PTHR12537:SF119">
    <property type="entry name" value="PUMILIO HOMOLOG 6, CHLOROPLASTIC"/>
    <property type="match status" value="1"/>
</dbReference>
<dbReference type="EMBL" id="AMZH03018712">
    <property type="protein sequence ID" value="RRT41262.1"/>
    <property type="molecule type" value="Genomic_DNA"/>
</dbReference>
<dbReference type="InterPro" id="IPR001313">
    <property type="entry name" value="Pumilio_RNA-bd_rpt"/>
</dbReference>
<dbReference type="PROSITE" id="PS50302">
    <property type="entry name" value="PUM"/>
    <property type="match status" value="1"/>
</dbReference>
<sequence length="145" mass="15922">MPHLCLHSVGSMSDDDLGCVSVLCPASTEETVNLHPGQNESVNGSTNIHNSISPCGVVDLGLGERRREKADYSNSYSFIEGLKSNKARRYELSDIAGHIVEFRQFFKHGNPEQRKELAIKLVGNVMPLSLQMYGCRVIQKVSSSG</sequence>
<gene>
    <name evidence="4" type="ORF">B296_00057944</name>
</gene>
<dbReference type="Gene3D" id="1.25.10.10">
    <property type="entry name" value="Leucine-rich Repeat Variant"/>
    <property type="match status" value="1"/>
</dbReference>
<feature type="repeat" description="Pumilio" evidence="3">
    <location>
        <begin position="120"/>
        <end position="145"/>
    </location>
</feature>
<evidence type="ECO:0000313" key="5">
    <source>
        <dbReference type="Proteomes" id="UP000287651"/>
    </source>
</evidence>
<dbReference type="AlphaFoldDB" id="A0A426XPB2"/>
<dbReference type="InterPro" id="IPR011989">
    <property type="entry name" value="ARM-like"/>
</dbReference>
<name>A0A426XPB2_ENSVE</name>